<organism evidence="2 3">
    <name type="scientific">Phytomonospora endophytica</name>
    <dbReference type="NCBI Taxonomy" id="714109"/>
    <lineage>
        <taxon>Bacteria</taxon>
        <taxon>Bacillati</taxon>
        <taxon>Actinomycetota</taxon>
        <taxon>Actinomycetes</taxon>
        <taxon>Micromonosporales</taxon>
        <taxon>Micromonosporaceae</taxon>
        <taxon>Phytomonospora</taxon>
    </lineage>
</organism>
<accession>A0A841FYM6</accession>
<comment type="caution">
    <text evidence="2">The sequence shown here is derived from an EMBL/GenBank/DDBJ whole genome shotgun (WGS) entry which is preliminary data.</text>
</comment>
<name>A0A841FYM6_9ACTN</name>
<dbReference type="RefSeq" id="WP_184792921.1">
    <property type="nucleotide sequence ID" value="NZ_BONT01000086.1"/>
</dbReference>
<evidence type="ECO:0000256" key="1">
    <source>
        <dbReference type="SAM" id="MobiDB-lite"/>
    </source>
</evidence>
<dbReference type="EMBL" id="JACHGT010000026">
    <property type="protein sequence ID" value="MBB6039843.1"/>
    <property type="molecule type" value="Genomic_DNA"/>
</dbReference>
<dbReference type="Proteomes" id="UP000548476">
    <property type="component" value="Unassembled WGS sequence"/>
</dbReference>
<proteinExistence type="predicted"/>
<feature type="compositionally biased region" description="Basic and acidic residues" evidence="1">
    <location>
        <begin position="79"/>
        <end position="88"/>
    </location>
</feature>
<dbReference type="InterPro" id="IPR036689">
    <property type="entry name" value="ESAT-6-like_sf"/>
</dbReference>
<dbReference type="AlphaFoldDB" id="A0A841FYM6"/>
<protein>
    <submittedName>
        <fullName evidence="2">Uncharacterized protein</fullName>
    </submittedName>
</protein>
<evidence type="ECO:0000313" key="3">
    <source>
        <dbReference type="Proteomes" id="UP000548476"/>
    </source>
</evidence>
<gene>
    <name evidence="2" type="ORF">HNR73_007742</name>
</gene>
<dbReference type="SUPFAM" id="SSF140453">
    <property type="entry name" value="EsxAB dimer-like"/>
    <property type="match status" value="1"/>
</dbReference>
<feature type="region of interest" description="Disordered" evidence="1">
    <location>
        <begin position="72"/>
        <end position="92"/>
    </location>
</feature>
<sequence length="105" mass="11288">MEIDDHRVRRAGHRIRQVGDDARGFLDRMAPALDGGLGNVRGLASVTTLRQVITRLADTVGTFAEESRHLGGNVSTAADNHRDNEKHSAGAFTDLVGATRKIGGR</sequence>
<evidence type="ECO:0000313" key="2">
    <source>
        <dbReference type="EMBL" id="MBB6039843.1"/>
    </source>
</evidence>
<reference evidence="2 3" key="1">
    <citation type="submission" date="2020-08" db="EMBL/GenBank/DDBJ databases">
        <title>Genomic Encyclopedia of Type Strains, Phase IV (KMG-IV): sequencing the most valuable type-strain genomes for metagenomic binning, comparative biology and taxonomic classification.</title>
        <authorList>
            <person name="Goeker M."/>
        </authorList>
    </citation>
    <scope>NUCLEOTIDE SEQUENCE [LARGE SCALE GENOMIC DNA]</scope>
    <source>
        <strain evidence="2 3">YIM 65646</strain>
    </source>
</reference>
<keyword evidence="3" id="KW-1185">Reference proteome</keyword>